<evidence type="ECO:0000256" key="4">
    <source>
        <dbReference type="ARBA" id="ARBA00022927"/>
    </source>
</evidence>
<reference evidence="5 6" key="1">
    <citation type="submission" date="2024-04" db="EMBL/GenBank/DDBJ databases">
        <title>Tritrichomonas musculus Genome.</title>
        <authorList>
            <person name="Alves-Ferreira E."/>
            <person name="Grigg M."/>
            <person name="Lorenzi H."/>
            <person name="Galac M."/>
        </authorList>
    </citation>
    <scope>NUCLEOTIDE SEQUENCE [LARGE SCALE GENOMIC DNA]</scope>
    <source>
        <strain evidence="5 6">EAF2021</strain>
    </source>
</reference>
<evidence type="ECO:0000313" key="5">
    <source>
        <dbReference type="EMBL" id="KAK8844945.1"/>
    </source>
</evidence>
<organism evidence="5 6">
    <name type="scientific">Tritrichomonas musculus</name>
    <dbReference type="NCBI Taxonomy" id="1915356"/>
    <lineage>
        <taxon>Eukaryota</taxon>
        <taxon>Metamonada</taxon>
        <taxon>Parabasalia</taxon>
        <taxon>Tritrichomonadida</taxon>
        <taxon>Tritrichomonadidae</taxon>
        <taxon>Tritrichomonas</taxon>
    </lineage>
</organism>
<proteinExistence type="predicted"/>
<evidence type="ECO:0000256" key="2">
    <source>
        <dbReference type="ARBA" id="ARBA00022448"/>
    </source>
</evidence>
<dbReference type="EMBL" id="JAPFFF010000031">
    <property type="protein sequence ID" value="KAK8844945.1"/>
    <property type="molecule type" value="Genomic_DNA"/>
</dbReference>
<gene>
    <name evidence="5" type="ORF">M9Y10_021118</name>
</gene>
<name>A0ABR2HD14_9EUKA</name>
<dbReference type="Proteomes" id="UP001470230">
    <property type="component" value="Unassembled WGS sequence"/>
</dbReference>
<dbReference type="InterPro" id="IPR037202">
    <property type="entry name" value="ESCRT_assembly_dom"/>
</dbReference>
<evidence type="ECO:0000256" key="1">
    <source>
        <dbReference type="ARBA" id="ARBA00004177"/>
    </source>
</evidence>
<dbReference type="SUPFAM" id="SSF140111">
    <property type="entry name" value="Endosomal sorting complex assembly domain"/>
    <property type="match status" value="1"/>
</dbReference>
<evidence type="ECO:0000313" key="6">
    <source>
        <dbReference type="Proteomes" id="UP001470230"/>
    </source>
</evidence>
<evidence type="ECO:0000256" key="3">
    <source>
        <dbReference type="ARBA" id="ARBA00022753"/>
    </source>
</evidence>
<sequence length="331" mass="37280">MQYPNNQYPNQYGQFSNGLRETMVNFQQQGQYLQQGVYPSQSNPQLSGNPMMGAVGQPMPGIRNSQPLQPVMFPNSVSNPTSMGQVGGATTYNIPTPISMQMGMPYQQPNHLYPSIRKNSNNTIPFQGAMSINKPKYDIPSNQKEKYANIYALLYTIDELQYCYCSGNVPKADYDERIDNLCKQFETARNPLNLSNDDIERFTQAFDMNVSYALDVIKNPLRLSSSSVGAPTAPSTDNSPTAVFFALGMNFITLSDLCVMEGIEASQFQSLLKNMRGRFQNIGLYQSNPKVKEYTDKWIDIFSKFKPTDVISKDIKDQLQADIVPWKEPLN</sequence>
<dbReference type="Pfam" id="PF03997">
    <property type="entry name" value="VPS28"/>
    <property type="match status" value="1"/>
</dbReference>
<comment type="caution">
    <text evidence="5">The sequence shown here is derived from an EMBL/GenBank/DDBJ whole genome shotgun (WGS) entry which is preliminary data.</text>
</comment>
<keyword evidence="2" id="KW-0813">Transport</keyword>
<keyword evidence="3" id="KW-0967">Endosome</keyword>
<dbReference type="PANTHER" id="PTHR12937:SF0">
    <property type="entry name" value="VACUOLAR PROTEIN SORTING-ASSOCIATED PROTEIN 28 HOMOLOG"/>
    <property type="match status" value="1"/>
</dbReference>
<dbReference type="InterPro" id="IPR007143">
    <property type="entry name" value="Vps28"/>
</dbReference>
<dbReference type="Gene3D" id="1.20.1440.200">
    <property type="match status" value="1"/>
</dbReference>
<accession>A0ABR2HD14</accession>
<dbReference type="PANTHER" id="PTHR12937">
    <property type="entry name" value="VACUOLAR PROTEIN SORTING 28, ISOFORM 2 VPS28"/>
    <property type="match status" value="1"/>
</dbReference>
<protein>
    <submittedName>
        <fullName evidence="5">Vacuolar protein-sorting-associated protein 28</fullName>
    </submittedName>
</protein>
<comment type="subcellular location">
    <subcellularLocation>
        <location evidence="1">Endosome</location>
    </subcellularLocation>
</comment>
<keyword evidence="6" id="KW-1185">Reference proteome</keyword>
<keyword evidence="4" id="KW-0653">Protein transport</keyword>
<dbReference type="InterPro" id="IPR038358">
    <property type="entry name" value="VPS28_N_sf"/>
</dbReference>